<sequence>MTVDELAEELALHPGDVRVLLAQLDSPVLDGEIPDEFGGEVRDRVDHLCLRTVPEYWWPGTDPNAGKGATKMR</sequence>
<evidence type="ECO:0000313" key="1">
    <source>
        <dbReference type="EMBL" id="SHK68835.1"/>
    </source>
</evidence>
<protein>
    <submittedName>
        <fullName evidence="1">Uncharacterized protein</fullName>
    </submittedName>
</protein>
<name>A0A1M6UHV3_PSETH</name>
<dbReference type="EMBL" id="FRAP01000010">
    <property type="protein sequence ID" value="SHK68835.1"/>
    <property type="molecule type" value="Genomic_DNA"/>
</dbReference>
<dbReference type="Proteomes" id="UP000184363">
    <property type="component" value="Unassembled WGS sequence"/>
</dbReference>
<reference evidence="1 2" key="1">
    <citation type="submission" date="2016-11" db="EMBL/GenBank/DDBJ databases">
        <authorList>
            <person name="Jaros S."/>
            <person name="Januszkiewicz K."/>
            <person name="Wedrychowicz H."/>
        </authorList>
    </citation>
    <scope>NUCLEOTIDE SEQUENCE [LARGE SCALE GENOMIC DNA]</scope>
    <source>
        <strain evidence="1 2">DSM 43832</strain>
    </source>
</reference>
<proteinExistence type="predicted"/>
<dbReference type="AlphaFoldDB" id="A0A1M6UHV3"/>
<keyword evidence="2" id="KW-1185">Reference proteome</keyword>
<evidence type="ECO:0000313" key="2">
    <source>
        <dbReference type="Proteomes" id="UP000184363"/>
    </source>
</evidence>
<gene>
    <name evidence="1" type="ORF">SAMN05443637_11086</name>
</gene>
<accession>A0A1M6UHV3</accession>
<dbReference type="RefSeq" id="WP_073457592.1">
    <property type="nucleotide sequence ID" value="NZ_CALGVN010000001.1"/>
</dbReference>
<organism evidence="1 2">
    <name type="scientific">Pseudonocardia thermophila</name>
    <dbReference type="NCBI Taxonomy" id="1848"/>
    <lineage>
        <taxon>Bacteria</taxon>
        <taxon>Bacillati</taxon>
        <taxon>Actinomycetota</taxon>
        <taxon>Actinomycetes</taxon>
        <taxon>Pseudonocardiales</taxon>
        <taxon>Pseudonocardiaceae</taxon>
        <taxon>Pseudonocardia</taxon>
    </lineage>
</organism>
<dbReference type="OrthoDB" id="3399802at2"/>